<dbReference type="RefSeq" id="WP_264817377.1">
    <property type="nucleotide sequence ID" value="NZ_BAPV01000061.1"/>
</dbReference>
<organism evidence="2 3">
    <name type="scientific">Asaia krungthepensis NRIC 0535</name>
    <dbReference type="NCBI Taxonomy" id="1307925"/>
    <lineage>
        <taxon>Bacteria</taxon>
        <taxon>Pseudomonadati</taxon>
        <taxon>Pseudomonadota</taxon>
        <taxon>Alphaproteobacteria</taxon>
        <taxon>Acetobacterales</taxon>
        <taxon>Acetobacteraceae</taxon>
        <taxon>Asaia</taxon>
    </lineage>
</organism>
<dbReference type="InterPro" id="IPR031807">
    <property type="entry name" value="HicB-like"/>
</dbReference>
<proteinExistence type="predicted"/>
<name>A0ABQ0Q6D5_9PROT</name>
<dbReference type="Gene3D" id="3.30.160.250">
    <property type="match status" value="1"/>
</dbReference>
<comment type="caution">
    <text evidence="2">The sequence shown here is derived from an EMBL/GenBank/DDBJ whole genome shotgun (WGS) entry which is preliminary data.</text>
</comment>
<dbReference type="InterPro" id="IPR051404">
    <property type="entry name" value="TA_system_antitoxin"/>
</dbReference>
<dbReference type="PANTHER" id="PTHR34504:SF2">
    <property type="entry name" value="UPF0150 PROTEIN SSL0259"/>
    <property type="match status" value="1"/>
</dbReference>
<accession>A0ABQ0Q6D5</accession>
<dbReference type="SUPFAM" id="SSF143100">
    <property type="entry name" value="TTHA1013/TTHA0281-like"/>
    <property type="match status" value="1"/>
</dbReference>
<dbReference type="EMBL" id="BAPV01000061">
    <property type="protein sequence ID" value="GBQ93481.1"/>
    <property type="molecule type" value="Genomic_DNA"/>
</dbReference>
<dbReference type="Proteomes" id="UP001062776">
    <property type="component" value="Unassembled WGS sequence"/>
</dbReference>
<gene>
    <name evidence="2" type="ORF">AA0535_2842</name>
</gene>
<evidence type="ECO:0000259" key="1">
    <source>
        <dbReference type="Pfam" id="PF15919"/>
    </source>
</evidence>
<reference evidence="2" key="1">
    <citation type="submission" date="2013-04" db="EMBL/GenBank/DDBJ databases">
        <title>The genome sequencing project of 58 acetic acid bacteria.</title>
        <authorList>
            <person name="Okamoto-Kainuma A."/>
            <person name="Ishikawa M."/>
            <person name="Umino S."/>
            <person name="Koizumi Y."/>
            <person name="Shiwa Y."/>
            <person name="Yoshikawa H."/>
            <person name="Matsutani M."/>
            <person name="Matsushita K."/>
        </authorList>
    </citation>
    <scope>NUCLEOTIDE SEQUENCE</scope>
    <source>
        <strain evidence="2">NRIC 0535</strain>
    </source>
</reference>
<keyword evidence="2" id="KW-0238">DNA-binding</keyword>
<dbReference type="Pfam" id="PF15919">
    <property type="entry name" value="HicB_lk_antitox"/>
    <property type="match status" value="1"/>
</dbReference>
<dbReference type="PANTHER" id="PTHR34504">
    <property type="entry name" value="ANTITOXIN HICB"/>
    <property type="match status" value="1"/>
</dbReference>
<sequence>MEDDTIIYPIIIEAGSETEAYGVIVPDLPGCFSAGDTFNEALSNAAKAITLWIEDATKRGCPVPDPSSFEQLQARSEWTGPDWLWGYTATTLTTGQTISPDRSRE</sequence>
<keyword evidence="3" id="KW-1185">Reference proteome</keyword>
<dbReference type="GO" id="GO:0003677">
    <property type="term" value="F:DNA binding"/>
    <property type="evidence" value="ECO:0007669"/>
    <property type="project" value="UniProtKB-KW"/>
</dbReference>
<evidence type="ECO:0000313" key="2">
    <source>
        <dbReference type="EMBL" id="GBQ93481.1"/>
    </source>
</evidence>
<dbReference type="InterPro" id="IPR035069">
    <property type="entry name" value="TTHA1013/TTHA0281-like"/>
</dbReference>
<feature type="domain" description="HicB-like antitoxin of toxin-antitoxin system" evidence="1">
    <location>
        <begin position="8"/>
        <end position="86"/>
    </location>
</feature>
<evidence type="ECO:0000313" key="3">
    <source>
        <dbReference type="Proteomes" id="UP001062776"/>
    </source>
</evidence>
<protein>
    <submittedName>
        <fullName evidence="2">CopG family DNA-binding protein</fullName>
    </submittedName>
</protein>